<keyword evidence="2" id="KW-0539">Nucleus</keyword>
<dbReference type="SMART" id="SM00066">
    <property type="entry name" value="GAL4"/>
    <property type="match status" value="1"/>
</dbReference>
<dbReference type="PANTHER" id="PTHR46910">
    <property type="entry name" value="TRANSCRIPTION FACTOR PDR1"/>
    <property type="match status" value="1"/>
</dbReference>
<dbReference type="PROSITE" id="PS50048">
    <property type="entry name" value="ZN2_CY6_FUNGAL_2"/>
    <property type="match status" value="1"/>
</dbReference>
<dbReference type="STRING" id="1408157.A0A1J7J6E0"/>
<dbReference type="CDD" id="cd00067">
    <property type="entry name" value="GAL4"/>
    <property type="match status" value="1"/>
</dbReference>
<dbReference type="Proteomes" id="UP000182658">
    <property type="component" value="Unassembled WGS sequence"/>
</dbReference>
<evidence type="ECO:0000256" key="1">
    <source>
        <dbReference type="ARBA" id="ARBA00022723"/>
    </source>
</evidence>
<dbReference type="OrthoDB" id="3266505at2759"/>
<keyword evidence="1" id="KW-0479">Metal-binding</keyword>
<dbReference type="GO" id="GO:0006351">
    <property type="term" value="P:DNA-templated transcription"/>
    <property type="evidence" value="ECO:0007669"/>
    <property type="project" value="InterPro"/>
</dbReference>
<dbReference type="GO" id="GO:0000981">
    <property type="term" value="F:DNA-binding transcription factor activity, RNA polymerase II-specific"/>
    <property type="evidence" value="ECO:0007669"/>
    <property type="project" value="InterPro"/>
</dbReference>
<protein>
    <recommendedName>
        <fullName evidence="4">Zn(2)-C6 fungal-type domain-containing protein</fullName>
    </recommendedName>
</protein>
<dbReference type="Gene3D" id="4.10.240.10">
    <property type="entry name" value="Zn(2)-C6 fungal-type DNA-binding domain"/>
    <property type="match status" value="1"/>
</dbReference>
<dbReference type="SUPFAM" id="SSF57701">
    <property type="entry name" value="Zn2/Cys6 DNA-binding domain"/>
    <property type="match status" value="1"/>
</dbReference>
<gene>
    <name evidence="5" type="ORF">CONLIGDRAFT_673457</name>
</gene>
<evidence type="ECO:0000313" key="5">
    <source>
        <dbReference type="EMBL" id="OIW25360.1"/>
    </source>
</evidence>
<dbReference type="AlphaFoldDB" id="A0A1J7J6E0"/>
<dbReference type="CDD" id="cd12148">
    <property type="entry name" value="fungal_TF_MHR"/>
    <property type="match status" value="1"/>
</dbReference>
<dbReference type="PANTHER" id="PTHR46910:SF39">
    <property type="entry name" value="ZN(II)2CYS6 TRANSCRIPTION FACTOR (EUROFUNG)"/>
    <property type="match status" value="1"/>
</dbReference>
<dbReference type="GO" id="GO:0008270">
    <property type="term" value="F:zinc ion binding"/>
    <property type="evidence" value="ECO:0007669"/>
    <property type="project" value="InterPro"/>
</dbReference>
<proteinExistence type="predicted"/>
<dbReference type="InterPro" id="IPR036864">
    <property type="entry name" value="Zn2-C6_fun-type_DNA-bd_sf"/>
</dbReference>
<dbReference type="Pfam" id="PF00172">
    <property type="entry name" value="Zn_clus"/>
    <property type="match status" value="1"/>
</dbReference>
<evidence type="ECO:0000256" key="2">
    <source>
        <dbReference type="ARBA" id="ARBA00023242"/>
    </source>
</evidence>
<dbReference type="InterPro" id="IPR001138">
    <property type="entry name" value="Zn2Cys6_DnaBD"/>
</dbReference>
<dbReference type="Pfam" id="PF04082">
    <property type="entry name" value="Fungal_trans"/>
    <property type="match status" value="1"/>
</dbReference>
<dbReference type="InterPro" id="IPR050987">
    <property type="entry name" value="AtrR-like"/>
</dbReference>
<accession>A0A1J7J6E0</accession>
<evidence type="ECO:0000259" key="4">
    <source>
        <dbReference type="PROSITE" id="PS50048"/>
    </source>
</evidence>
<organism evidence="5 6">
    <name type="scientific">Coniochaeta ligniaria NRRL 30616</name>
    <dbReference type="NCBI Taxonomy" id="1408157"/>
    <lineage>
        <taxon>Eukaryota</taxon>
        <taxon>Fungi</taxon>
        <taxon>Dikarya</taxon>
        <taxon>Ascomycota</taxon>
        <taxon>Pezizomycotina</taxon>
        <taxon>Sordariomycetes</taxon>
        <taxon>Sordariomycetidae</taxon>
        <taxon>Coniochaetales</taxon>
        <taxon>Coniochaetaceae</taxon>
        <taxon>Coniochaeta</taxon>
    </lineage>
</organism>
<feature type="compositionally biased region" description="Low complexity" evidence="3">
    <location>
        <begin position="1"/>
        <end position="16"/>
    </location>
</feature>
<dbReference type="SMART" id="SM00906">
    <property type="entry name" value="Fungal_trans"/>
    <property type="match status" value="1"/>
</dbReference>
<dbReference type="InterPro" id="IPR007219">
    <property type="entry name" value="XnlR_reg_dom"/>
</dbReference>
<feature type="domain" description="Zn(2)-C6 fungal-type" evidence="4">
    <location>
        <begin position="43"/>
        <end position="72"/>
    </location>
</feature>
<evidence type="ECO:0000256" key="3">
    <source>
        <dbReference type="SAM" id="MobiDB-lite"/>
    </source>
</evidence>
<dbReference type="EMBL" id="KV875102">
    <property type="protein sequence ID" value="OIW25360.1"/>
    <property type="molecule type" value="Genomic_DNA"/>
</dbReference>
<dbReference type="GO" id="GO:0003677">
    <property type="term" value="F:DNA binding"/>
    <property type="evidence" value="ECO:0007669"/>
    <property type="project" value="InterPro"/>
</dbReference>
<keyword evidence="6" id="KW-1185">Reference proteome</keyword>
<reference evidence="5 6" key="1">
    <citation type="submission" date="2016-10" db="EMBL/GenBank/DDBJ databases">
        <title>Draft genome sequence of Coniochaeta ligniaria NRRL30616, a lignocellulolytic fungus for bioabatement of inhibitors in plant biomass hydrolysates.</title>
        <authorList>
            <consortium name="DOE Joint Genome Institute"/>
            <person name="Jimenez D.J."/>
            <person name="Hector R.E."/>
            <person name="Riley R."/>
            <person name="Sun H."/>
            <person name="Grigoriev I.V."/>
            <person name="Van Elsas J.D."/>
            <person name="Nichols N.N."/>
        </authorList>
    </citation>
    <scope>NUCLEOTIDE SEQUENCE [LARGE SCALE GENOMIC DNA]</scope>
    <source>
        <strain evidence="5 6">NRRL 30616</strain>
    </source>
</reference>
<feature type="region of interest" description="Disordered" evidence="3">
    <location>
        <begin position="1"/>
        <end position="36"/>
    </location>
</feature>
<dbReference type="InParanoid" id="A0A1J7J6E0"/>
<name>A0A1J7J6E0_9PEZI</name>
<sequence length="724" mass="80201">MAGTSSPASSTSPNSASHKRQRLPVNPRRNKVPEDKRRRVATACNHCNVRRVKCSGDNPCRQCLRASRECQYPEAVEKVTVTKTEWERLKRRCAELESLDVSRNGSASQEQHLLSPVTAHNIPPTPSPLCLKADGLTHEHTSQPTEGRLLQDTDGTARYLGETSGATFLDNLKSFMFTIFPLAFQHGHPATHTPESGTAFLASVGRYQTQDSRPLQLPAVDPMWLPSRTEMTFMLAALRYFIQDGNGDFQSGGVFFWGDLSTVPLDPRVDPPTGGPGADAQQRNLAFFHTAFAFATHLDLTTANSKLDGKLGETFFARARMLLGNPLDITTYISNDVSVLALMALYLVENNRRDAAYIYISTAMHISIMNGVHRGWSVDEVGKRTFWTVYILDRWLSCLMGRPPTILDDAIRLEMPEDTPGMPPAAGLTANIELARISGYIVCSSYRVTQRGQTADRVECYLHRALELLSNWRLNLPASLQLSDDPPFSSDRACCALHMAQGQLIILTVRPIFFMAVKKAVADWFVSGQWDIEDHAQITLIRNCSDVARRNLRLGRWLGGISPAGKLLLPDLHHIFNAAIILMLHHIVFINLRTKDVVDVAFAIECFEKEAGTGSKYGKDCAKVLQDLWALVQRLRNLMIDGGSNGKDLPLPGEHILASLSNTGAHASIGASIGSLAAPHTRDSQQSQPQTGGLLYQPQYHELATELATWINSDDMQFYNNFLI</sequence>
<evidence type="ECO:0000313" key="6">
    <source>
        <dbReference type="Proteomes" id="UP000182658"/>
    </source>
</evidence>